<dbReference type="InterPro" id="IPR013106">
    <property type="entry name" value="Ig_V-set"/>
</dbReference>
<dbReference type="EMBL" id="CATNWA010000898">
    <property type="protein sequence ID" value="CAI9538497.1"/>
    <property type="molecule type" value="Genomic_DNA"/>
</dbReference>
<dbReference type="InterPro" id="IPR050150">
    <property type="entry name" value="IgV_Light_Chain"/>
</dbReference>
<dbReference type="InterPro" id="IPR013783">
    <property type="entry name" value="Ig-like_fold"/>
</dbReference>
<evidence type="ECO:0000313" key="2">
    <source>
        <dbReference type="EMBL" id="CAI9538497.1"/>
    </source>
</evidence>
<evidence type="ECO:0000259" key="1">
    <source>
        <dbReference type="Pfam" id="PF07686"/>
    </source>
</evidence>
<evidence type="ECO:0000313" key="3">
    <source>
        <dbReference type="Proteomes" id="UP001162483"/>
    </source>
</evidence>
<dbReference type="Pfam" id="PF07686">
    <property type="entry name" value="V-set"/>
    <property type="match status" value="1"/>
</dbReference>
<dbReference type="Gene3D" id="2.60.40.10">
    <property type="entry name" value="Immunoglobulins"/>
    <property type="match status" value="1"/>
</dbReference>
<dbReference type="InterPro" id="IPR036179">
    <property type="entry name" value="Ig-like_dom_sf"/>
</dbReference>
<dbReference type="Proteomes" id="UP001162483">
    <property type="component" value="Unassembled WGS sequence"/>
</dbReference>
<sequence>IYWFQKKADQPPKCLIYWATNRQSGVPDRFSGSRSGTPHDYFTLTINGALAEDEAEYYCMQGKSFPAHTVIQRRTKNLLPLLYSWCI</sequence>
<protein>
    <recommendedName>
        <fullName evidence="1">Immunoglobulin V-set domain-containing protein</fullName>
    </recommendedName>
</protein>
<name>A0ABN9AUW1_9NEOB</name>
<gene>
    <name evidence="2" type="ORF">SPARVUS_LOCUS1444136</name>
</gene>
<feature type="non-terminal residue" evidence="2">
    <location>
        <position position="1"/>
    </location>
</feature>
<keyword evidence="3" id="KW-1185">Reference proteome</keyword>
<dbReference type="PANTHER" id="PTHR23267">
    <property type="entry name" value="IMMUNOGLOBULIN LIGHT CHAIN"/>
    <property type="match status" value="1"/>
</dbReference>
<accession>A0ABN9AUW1</accession>
<comment type="caution">
    <text evidence="2">The sequence shown here is derived from an EMBL/GenBank/DDBJ whole genome shotgun (WGS) entry which is preliminary data.</text>
</comment>
<dbReference type="SUPFAM" id="SSF48726">
    <property type="entry name" value="Immunoglobulin"/>
    <property type="match status" value="1"/>
</dbReference>
<feature type="domain" description="Immunoglobulin V-set" evidence="1">
    <location>
        <begin position="1"/>
        <end position="61"/>
    </location>
</feature>
<proteinExistence type="predicted"/>
<organism evidence="2 3">
    <name type="scientific">Staurois parvus</name>
    <dbReference type="NCBI Taxonomy" id="386267"/>
    <lineage>
        <taxon>Eukaryota</taxon>
        <taxon>Metazoa</taxon>
        <taxon>Chordata</taxon>
        <taxon>Craniata</taxon>
        <taxon>Vertebrata</taxon>
        <taxon>Euteleostomi</taxon>
        <taxon>Amphibia</taxon>
        <taxon>Batrachia</taxon>
        <taxon>Anura</taxon>
        <taxon>Neobatrachia</taxon>
        <taxon>Ranoidea</taxon>
        <taxon>Ranidae</taxon>
        <taxon>Staurois</taxon>
    </lineage>
</organism>
<reference evidence="2" key="1">
    <citation type="submission" date="2023-05" db="EMBL/GenBank/DDBJ databases">
        <authorList>
            <person name="Stuckert A."/>
        </authorList>
    </citation>
    <scope>NUCLEOTIDE SEQUENCE</scope>
</reference>